<dbReference type="GO" id="GO:0005524">
    <property type="term" value="F:ATP binding"/>
    <property type="evidence" value="ECO:0007669"/>
    <property type="project" value="UniProtKB-KW"/>
</dbReference>
<sequence>MAARLINTAQNGLEVLRFGGFDIGHYESDHQIVDTKPMAQLRRYFPPGQRDAPRTAPVLLVPPLGVSADVYDISEHGAVTQLREAGLDPWVLDFGSPNRSEREAERSLSDHVLAVVQAIDLINKHTKQAPHLAGYSQGGMFCYQAAAYRRSEGIASVITFGSPVDVQAGLPLGFGGDTGSDLAEFLADQVLRRLAVPKWMVRTGFQMMDPVKSVRARVDFLRHLHDRELLLPRERQRRFLMSDGWLATSGPALADFIKAFVVHNRMMTGGLVINGVPVTLAEVTCPVLAFVGSYDAIARPPTVRALPKVASRAAVWEKEIPAGHFGLVVGSLSEREVWPTVAEWIRWQAGERAGRPEDIEKMAVVAKKAAKKPTQASPGLLGLVQQGAGVLVEAGVRAGQDALELGVQVGRTATAFAGEGTRAIPLLIRLGQLRPQTRVSLGLIMAEQARRAPREECFLFADRVHTHEAVGKRVDNVVRGLISVGIRHGDRVGVLMRTRPSALVTIAALNRLGAVAVLIPPWADLRQAVEATGAGAVITDITNLEAARAAGVTVLVLGVAESRDTPDLGPGVVDLEKIDPDKVSLPGWYTPNPGLAKDLAFILVTNSAGHLVATPMTNQRWAVSAFGTATAASLSASDTVYCTSPLHHSAGLVVGWGGAVASGARIALSEYNDVSHNDPERFFEEVHRYGVTVVSYTWTQLRPVLAEMEKRRSAEQRLPIRLFVGSGIPAGQWERVQEQFAPARVVEFFASVQGGAVLANVRGVKPGSKGRPLPGAARLELGAYDASADQLVLGQRGFVRRAKPGEPGVLIVKPTLEQESFLSRRGIFEQCDEWVITDHIFRRDDDGDFWLLDNRSALIRAQDGPIWSQPILDALDRIPAVDLAVVYRTQTAGQELAVAAVTLRPGARLRATDLQLGLGPVPASERPHLVRVVPEIPLSPTYRPIGYKLQADGTPRPGRGVWCRDEDGEYAPFTAAKARSLGW</sequence>
<dbReference type="HOGENOM" id="CLU_300322_0_0_11"/>
<evidence type="ECO:0000256" key="4">
    <source>
        <dbReference type="ARBA" id="ARBA00022840"/>
    </source>
</evidence>
<feature type="domain" description="AB hydrolase-1" evidence="6">
    <location>
        <begin position="78"/>
        <end position="329"/>
    </location>
</feature>
<organism evidence="7 8">
    <name type="scientific">Segniliparus rugosus (strain ATCC BAA-974 / DSM 45345 / CCUG 50838 / CIP 108380 / JCM 13579 / CDC 945)</name>
    <dbReference type="NCBI Taxonomy" id="679197"/>
    <lineage>
        <taxon>Bacteria</taxon>
        <taxon>Bacillati</taxon>
        <taxon>Actinomycetota</taxon>
        <taxon>Actinomycetes</taxon>
        <taxon>Mycobacteriales</taxon>
        <taxon>Segniliparaceae</taxon>
        <taxon>Segniliparus</taxon>
    </lineage>
</organism>
<dbReference type="InterPro" id="IPR029058">
    <property type="entry name" value="AB_hydrolase_fold"/>
</dbReference>
<dbReference type="PANTHER" id="PTHR43107">
    <property type="entry name" value="LONG-CHAIN FATTY ACID TRANSPORT PROTEIN"/>
    <property type="match status" value="1"/>
</dbReference>
<evidence type="ECO:0000256" key="3">
    <source>
        <dbReference type="ARBA" id="ARBA00022741"/>
    </source>
</evidence>
<dbReference type="GO" id="GO:0005324">
    <property type="term" value="F:long-chain fatty acid transmembrane transporter activity"/>
    <property type="evidence" value="ECO:0007669"/>
    <property type="project" value="TreeGrafter"/>
</dbReference>
<dbReference type="GO" id="GO:0044539">
    <property type="term" value="P:long-chain fatty acid import into cell"/>
    <property type="evidence" value="ECO:0007669"/>
    <property type="project" value="TreeGrafter"/>
</dbReference>
<dbReference type="EMBL" id="ACZI02000003">
    <property type="protein sequence ID" value="EFV13659.2"/>
    <property type="molecule type" value="Genomic_DNA"/>
</dbReference>
<dbReference type="InterPro" id="IPR000073">
    <property type="entry name" value="AB_hydrolase_1"/>
</dbReference>
<evidence type="ECO:0000313" key="8">
    <source>
        <dbReference type="Proteomes" id="UP000004816"/>
    </source>
</evidence>
<accession>E5XPR1</accession>
<dbReference type="SUPFAM" id="SSF56801">
    <property type="entry name" value="Acetyl-CoA synthetase-like"/>
    <property type="match status" value="1"/>
</dbReference>
<dbReference type="InterPro" id="IPR042099">
    <property type="entry name" value="ANL_N_sf"/>
</dbReference>
<dbReference type="NCBIfam" id="NF005898">
    <property type="entry name" value="PRK07868.1"/>
    <property type="match status" value="1"/>
</dbReference>
<dbReference type="STRING" id="679197.HMPREF9336_01483"/>
<keyword evidence="2" id="KW-0436">Ligase</keyword>
<keyword evidence="3" id="KW-0547">Nucleotide-binding</keyword>
<dbReference type="eggNOG" id="COG3243">
    <property type="taxonomic scope" value="Bacteria"/>
</dbReference>
<dbReference type="Gene3D" id="3.40.50.12780">
    <property type="entry name" value="N-terminal domain of ligase-like"/>
    <property type="match status" value="1"/>
</dbReference>
<dbReference type="InterPro" id="IPR000873">
    <property type="entry name" value="AMP-dep_synth/lig_dom"/>
</dbReference>
<evidence type="ECO:0000256" key="2">
    <source>
        <dbReference type="ARBA" id="ARBA00022598"/>
    </source>
</evidence>
<evidence type="ECO:0000259" key="5">
    <source>
        <dbReference type="Pfam" id="PF00501"/>
    </source>
</evidence>
<protein>
    <submittedName>
        <fullName evidence="7">Uncharacterized protein</fullName>
    </submittedName>
</protein>
<dbReference type="Pfam" id="PF00561">
    <property type="entry name" value="Abhydrolase_1"/>
    <property type="match status" value="1"/>
</dbReference>
<keyword evidence="8" id="KW-1185">Reference proteome</keyword>
<dbReference type="Gene3D" id="3.40.50.1820">
    <property type="entry name" value="alpha/beta hydrolase"/>
    <property type="match status" value="1"/>
</dbReference>
<feature type="domain" description="AMP-dependent synthetase/ligase" evidence="5">
    <location>
        <begin position="446"/>
        <end position="776"/>
    </location>
</feature>
<name>E5XPR1_SEGRC</name>
<comment type="similarity">
    <text evidence="1">Belongs to the ATP-dependent AMP-binding enzyme family.</text>
</comment>
<dbReference type="PANTHER" id="PTHR43107:SF15">
    <property type="entry name" value="FATTY ACID TRANSPORT PROTEIN 3, ISOFORM A"/>
    <property type="match status" value="1"/>
</dbReference>
<dbReference type="Proteomes" id="UP000004816">
    <property type="component" value="Unassembled WGS sequence"/>
</dbReference>
<dbReference type="eggNOG" id="COG0318">
    <property type="taxonomic scope" value="Bacteria"/>
</dbReference>
<evidence type="ECO:0000313" key="7">
    <source>
        <dbReference type="EMBL" id="EFV13659.2"/>
    </source>
</evidence>
<gene>
    <name evidence="7" type="ORF">HMPREF9336_01483</name>
</gene>
<comment type="caution">
    <text evidence="7">The sequence shown here is derived from an EMBL/GenBank/DDBJ whole genome shotgun (WGS) entry which is preliminary data.</text>
</comment>
<reference evidence="7 8" key="1">
    <citation type="journal article" date="2011" name="Stand. Genomic Sci.">
        <title>High quality draft genome sequence of Segniliparus rugosus CDC 945(T)= (ATCC BAA-974(T)).</title>
        <authorList>
            <person name="Earl A.M."/>
            <person name="Desjardins C.A."/>
            <person name="Fitzgerald M.G."/>
            <person name="Arachchi H.M."/>
            <person name="Zeng Q."/>
            <person name="Mehta T."/>
            <person name="Griggs A."/>
            <person name="Birren B.W."/>
            <person name="Toney N.C."/>
            <person name="Carr J."/>
            <person name="Posey J."/>
            <person name="Butler W.R."/>
        </authorList>
    </citation>
    <scope>NUCLEOTIDE SEQUENCE [LARGE SCALE GENOMIC DNA]</scope>
    <source>
        <strain evidence="8">ATCC BAA-974 / DSM 45345 / CCUG 50838 / CIP 108380 / JCM 13579 / CDC 945</strain>
    </source>
</reference>
<evidence type="ECO:0000259" key="6">
    <source>
        <dbReference type="Pfam" id="PF00561"/>
    </source>
</evidence>
<evidence type="ECO:0000256" key="1">
    <source>
        <dbReference type="ARBA" id="ARBA00006432"/>
    </source>
</evidence>
<dbReference type="Pfam" id="PF00501">
    <property type="entry name" value="AMP-binding"/>
    <property type="match status" value="1"/>
</dbReference>
<proteinExistence type="inferred from homology"/>
<dbReference type="AlphaFoldDB" id="E5XPR1"/>
<dbReference type="SUPFAM" id="SSF53474">
    <property type="entry name" value="alpha/beta-Hydrolases"/>
    <property type="match status" value="1"/>
</dbReference>
<keyword evidence="4" id="KW-0067">ATP-binding</keyword>
<dbReference type="GO" id="GO:0005886">
    <property type="term" value="C:plasma membrane"/>
    <property type="evidence" value="ECO:0007669"/>
    <property type="project" value="TreeGrafter"/>
</dbReference>
<dbReference type="GO" id="GO:0004467">
    <property type="term" value="F:long-chain fatty acid-CoA ligase activity"/>
    <property type="evidence" value="ECO:0007669"/>
    <property type="project" value="TreeGrafter"/>
</dbReference>